<dbReference type="InterPro" id="IPR015289">
    <property type="entry name" value="A-L-arabinofuranosidase_B_cat"/>
</dbReference>
<dbReference type="GO" id="GO:0046556">
    <property type="term" value="F:alpha-L-arabinofuranosidase activity"/>
    <property type="evidence" value="ECO:0007669"/>
    <property type="project" value="InterPro"/>
</dbReference>
<evidence type="ECO:0000256" key="1">
    <source>
        <dbReference type="SAM" id="SignalP"/>
    </source>
</evidence>
<dbReference type="OrthoDB" id="680568at2"/>
<keyword evidence="4" id="KW-1185">Reference proteome</keyword>
<keyword evidence="1" id="KW-0732">Signal</keyword>
<dbReference type="GO" id="GO:0031221">
    <property type="term" value="P:arabinan metabolic process"/>
    <property type="evidence" value="ECO:0007669"/>
    <property type="project" value="InterPro"/>
</dbReference>
<dbReference type="Gene3D" id="2.60.40.10">
    <property type="entry name" value="Immunoglobulins"/>
    <property type="match status" value="1"/>
</dbReference>
<name>A0A4R8DW72_9BACT</name>
<accession>A0A4R8DW72</accession>
<dbReference type="EMBL" id="SODV01000001">
    <property type="protein sequence ID" value="TDX02316.1"/>
    <property type="molecule type" value="Genomic_DNA"/>
</dbReference>
<proteinExistence type="predicted"/>
<dbReference type="Proteomes" id="UP000294498">
    <property type="component" value="Unassembled WGS sequence"/>
</dbReference>
<evidence type="ECO:0000259" key="2">
    <source>
        <dbReference type="Pfam" id="PF09206"/>
    </source>
</evidence>
<dbReference type="RefSeq" id="WP_133994933.1">
    <property type="nucleotide sequence ID" value="NZ_SODV01000001.1"/>
</dbReference>
<organism evidence="3 4">
    <name type="scientific">Dinghuibacter silviterrae</name>
    <dbReference type="NCBI Taxonomy" id="1539049"/>
    <lineage>
        <taxon>Bacteria</taxon>
        <taxon>Pseudomonadati</taxon>
        <taxon>Bacteroidota</taxon>
        <taxon>Chitinophagia</taxon>
        <taxon>Chitinophagales</taxon>
        <taxon>Chitinophagaceae</taxon>
        <taxon>Dinghuibacter</taxon>
    </lineage>
</organism>
<dbReference type="InterPro" id="IPR026444">
    <property type="entry name" value="Secre_tail"/>
</dbReference>
<protein>
    <submittedName>
        <fullName evidence="3">Putative secreted protein (Por secretion system target)</fullName>
    </submittedName>
</protein>
<comment type="caution">
    <text evidence="3">The sequence shown here is derived from an EMBL/GenBank/DDBJ whole genome shotgun (WGS) entry which is preliminary data.</text>
</comment>
<feature type="chain" id="PRO_5020569351" evidence="1">
    <location>
        <begin position="21"/>
        <end position="674"/>
    </location>
</feature>
<evidence type="ECO:0000313" key="4">
    <source>
        <dbReference type="Proteomes" id="UP000294498"/>
    </source>
</evidence>
<feature type="signal peptide" evidence="1">
    <location>
        <begin position="1"/>
        <end position="20"/>
    </location>
</feature>
<dbReference type="Pfam" id="PF09206">
    <property type="entry name" value="ArabFuran-catal"/>
    <property type="match status" value="1"/>
</dbReference>
<feature type="domain" description="Alpha-L-arabinofuranosidase B catalytic" evidence="2">
    <location>
        <begin position="37"/>
        <end position="107"/>
    </location>
</feature>
<reference evidence="3 4" key="1">
    <citation type="submission" date="2019-03" db="EMBL/GenBank/DDBJ databases">
        <title>Genomic Encyclopedia of Type Strains, Phase IV (KMG-IV): sequencing the most valuable type-strain genomes for metagenomic binning, comparative biology and taxonomic classification.</title>
        <authorList>
            <person name="Goeker M."/>
        </authorList>
    </citation>
    <scope>NUCLEOTIDE SEQUENCE [LARGE SCALE GENOMIC DNA]</scope>
    <source>
        <strain evidence="3 4">DSM 100059</strain>
    </source>
</reference>
<dbReference type="AlphaFoldDB" id="A0A4R8DW72"/>
<evidence type="ECO:0000313" key="3">
    <source>
        <dbReference type="EMBL" id="TDX02316.1"/>
    </source>
</evidence>
<dbReference type="NCBIfam" id="TIGR04183">
    <property type="entry name" value="Por_Secre_tail"/>
    <property type="match status" value="1"/>
</dbReference>
<sequence>MKIQVSATLLACLFANSVLAGNTLDKTGNPTATALVAFSVRQLSSAYTGYDLKVCRSHDKATANIGFTGAGDLDTATMKAFVGTDTGYVSVWYDQSGNGYNATPTADSTMPYIMVGGSINRDNGWPSLYTSMSAFLSYGPVSQLNGTYQVTRMEVCRSRDNSSLSISEGLGTYQLDLQLFPAAIWVQFEDNNIVATGTVSSTQSLMSINSVRNNGNSLMYLNTALLGSTTASILPFSAPVMGFVGVRFDYAVSPAGQGAFSETILFNSVLSDADRQAINYNENWYYSLGFDPCSSTAAALSPNNATSKALYACTQDGPWAYYYDPAHPLNLLFGIAKDPGSTGANATFAIDSIDLTVAPNPATAGYSVTSGTNGIFAMGRYWNVFTHTPLTSPVDVRFFFNPTDTTAALNAALAFKTGSNVVSNLQWFKTVGGPFNQDSLTATPVPYIKGPILPLTPVYGTKNGVNYAEFDGVPSFSGGTGVYIVSATPITLPIVINPFTAVPANHAVLLNWTTQSENNSLLFEIDRSADGKTWAAIGEVNAAGNSENATSYSFTDSSPLQSNYYRLKLVYKNGQYFFSDVVVAGINTTSPQVYKIVPNPFKNNLDITATVPNGGPVEVRLLEITGVTLLRQEYTATKGGNVFTLTNLSRLSPGMYIVQVIQGGVVGVGKVVKE</sequence>
<dbReference type="InterPro" id="IPR013783">
    <property type="entry name" value="Ig-like_fold"/>
</dbReference>
<gene>
    <name evidence="3" type="ORF">EDB95_3372</name>
</gene>
<dbReference type="Gene3D" id="2.60.120.200">
    <property type="match status" value="1"/>
</dbReference>